<evidence type="ECO:0000313" key="3">
    <source>
        <dbReference type="Proteomes" id="UP000199345"/>
    </source>
</evidence>
<dbReference type="RefSeq" id="WP_090655691.1">
    <property type="nucleotide sequence ID" value="NZ_FOIA01000002.1"/>
</dbReference>
<dbReference type="PANTHER" id="PTHR37953">
    <property type="entry name" value="UPF0127 PROTEIN MJ1496"/>
    <property type="match status" value="1"/>
</dbReference>
<dbReference type="PANTHER" id="PTHR37953:SF1">
    <property type="entry name" value="UPF0127 PROTEIN MJ1496"/>
    <property type="match status" value="1"/>
</dbReference>
<keyword evidence="3" id="KW-1185">Reference proteome</keyword>
<sequence>MRLMSLVCCGCLFLLTFSQTVASTNLQYVSLQIAGYTLSAEVADTHASRARGLMFRESLNANTGMLFVFPKSAYLSMWMKNTVIPLSVAFIDEEGIIINIADMQPNTHTAHYSTNLAKYALEMNIGWFSHRKIDAGDRVIGLELISATN</sequence>
<reference evidence="3" key="1">
    <citation type="submission" date="2016-10" db="EMBL/GenBank/DDBJ databases">
        <authorList>
            <person name="Varghese N."/>
            <person name="Submissions S."/>
        </authorList>
    </citation>
    <scope>NUCLEOTIDE SEQUENCE [LARGE SCALE GENOMIC DNA]</scope>
    <source>
        <strain evidence="3">Nm71</strain>
    </source>
</reference>
<dbReference type="EMBL" id="FOIA01000002">
    <property type="protein sequence ID" value="SES72181.1"/>
    <property type="molecule type" value="Genomic_DNA"/>
</dbReference>
<evidence type="ECO:0000256" key="1">
    <source>
        <dbReference type="SAM" id="SignalP"/>
    </source>
</evidence>
<dbReference type="Proteomes" id="UP000199345">
    <property type="component" value="Unassembled WGS sequence"/>
</dbReference>
<gene>
    <name evidence="2" type="ORF">SAMN05216326_102151</name>
</gene>
<name>A0A1H9YUF0_9PROT</name>
<dbReference type="OrthoDB" id="5526466at2"/>
<dbReference type="InterPro" id="IPR038695">
    <property type="entry name" value="Saro_0823-like_sf"/>
</dbReference>
<feature type="signal peptide" evidence="1">
    <location>
        <begin position="1"/>
        <end position="22"/>
    </location>
</feature>
<keyword evidence="1" id="KW-0732">Signal</keyword>
<dbReference type="Gene3D" id="2.60.120.1140">
    <property type="entry name" value="Protein of unknown function DUF192"/>
    <property type="match status" value="1"/>
</dbReference>
<dbReference type="InterPro" id="IPR003795">
    <property type="entry name" value="DUF192"/>
</dbReference>
<dbReference type="AlphaFoldDB" id="A0A1H9YUF0"/>
<proteinExistence type="predicted"/>
<accession>A0A1H9YUF0</accession>
<protein>
    <recommendedName>
        <fullName evidence="4">DUF192 domain-containing protein</fullName>
    </recommendedName>
</protein>
<evidence type="ECO:0000313" key="2">
    <source>
        <dbReference type="EMBL" id="SES72181.1"/>
    </source>
</evidence>
<evidence type="ECO:0008006" key="4">
    <source>
        <dbReference type="Google" id="ProtNLM"/>
    </source>
</evidence>
<feature type="chain" id="PRO_5011783939" description="DUF192 domain-containing protein" evidence="1">
    <location>
        <begin position="23"/>
        <end position="149"/>
    </location>
</feature>
<dbReference type="Pfam" id="PF02643">
    <property type="entry name" value="DUF192"/>
    <property type="match status" value="1"/>
</dbReference>
<organism evidence="2 3">
    <name type="scientific">Nitrosomonas marina</name>
    <dbReference type="NCBI Taxonomy" id="917"/>
    <lineage>
        <taxon>Bacteria</taxon>
        <taxon>Pseudomonadati</taxon>
        <taxon>Pseudomonadota</taxon>
        <taxon>Betaproteobacteria</taxon>
        <taxon>Nitrosomonadales</taxon>
        <taxon>Nitrosomonadaceae</taxon>
        <taxon>Nitrosomonas</taxon>
    </lineage>
</organism>